<dbReference type="EMBL" id="JAAGNN010000001">
    <property type="protein sequence ID" value="KAF4094068.1"/>
    <property type="molecule type" value="Genomic_DNA"/>
</dbReference>
<feature type="compositionally biased region" description="Low complexity" evidence="1">
    <location>
        <begin position="461"/>
        <end position="478"/>
    </location>
</feature>
<dbReference type="InterPro" id="IPR003891">
    <property type="entry name" value="Initiation_fac_eIF4g_MI"/>
</dbReference>
<evidence type="ECO:0000313" key="3">
    <source>
        <dbReference type="EMBL" id="KAF4094068.1"/>
    </source>
</evidence>
<gene>
    <name evidence="3" type="ORF">AMELA_G00008870</name>
</gene>
<feature type="compositionally biased region" description="Basic and acidic residues" evidence="1">
    <location>
        <begin position="492"/>
        <end position="517"/>
    </location>
</feature>
<dbReference type="Pfam" id="PF02847">
    <property type="entry name" value="MA3"/>
    <property type="match status" value="1"/>
</dbReference>
<name>A0A7J6BK92_AMEME</name>
<feature type="region of interest" description="Disordered" evidence="1">
    <location>
        <begin position="460"/>
        <end position="558"/>
    </location>
</feature>
<feature type="compositionally biased region" description="Basic and acidic residues" evidence="1">
    <location>
        <begin position="529"/>
        <end position="558"/>
    </location>
</feature>
<dbReference type="GO" id="GO:0003729">
    <property type="term" value="F:mRNA binding"/>
    <property type="evidence" value="ECO:0007669"/>
    <property type="project" value="TreeGrafter"/>
</dbReference>
<dbReference type="InterPro" id="IPR016024">
    <property type="entry name" value="ARM-type_fold"/>
</dbReference>
<feature type="compositionally biased region" description="Basic and acidic residues" evidence="1">
    <location>
        <begin position="363"/>
        <end position="373"/>
    </location>
</feature>
<evidence type="ECO:0000256" key="1">
    <source>
        <dbReference type="SAM" id="MobiDB-lite"/>
    </source>
</evidence>
<dbReference type="PANTHER" id="PTHR23253:SF10">
    <property type="entry name" value="EUKARYOTIC TRANSLATION INITIATION FACTOR 4 GAMMA 1"/>
    <property type="match status" value="1"/>
</dbReference>
<keyword evidence="4" id="KW-1185">Reference proteome</keyword>
<comment type="caution">
    <text evidence="3">The sequence shown here is derived from an EMBL/GenBank/DDBJ whole genome shotgun (WGS) entry which is preliminary data.</text>
</comment>
<feature type="region of interest" description="Disordered" evidence="1">
    <location>
        <begin position="41"/>
        <end position="76"/>
    </location>
</feature>
<protein>
    <recommendedName>
        <fullName evidence="2">MI domain-containing protein</fullName>
    </recommendedName>
</protein>
<reference evidence="3 4" key="1">
    <citation type="submission" date="2020-02" db="EMBL/GenBank/DDBJ databases">
        <title>A chromosome-scale genome assembly of the black bullhead catfish (Ameiurus melas).</title>
        <authorList>
            <person name="Wen M."/>
            <person name="Zham M."/>
            <person name="Cabau C."/>
            <person name="Klopp C."/>
            <person name="Donnadieu C."/>
            <person name="Roques C."/>
            <person name="Bouchez O."/>
            <person name="Lampietro C."/>
            <person name="Jouanno E."/>
            <person name="Herpin A."/>
            <person name="Louis A."/>
            <person name="Berthelot C."/>
            <person name="Parey E."/>
            <person name="Roest-Crollius H."/>
            <person name="Braasch I."/>
            <person name="Postlethwait J."/>
            <person name="Robinson-Rechavi M."/>
            <person name="Echchiki A."/>
            <person name="Begum T."/>
            <person name="Montfort J."/>
            <person name="Schartl M."/>
            <person name="Bobe J."/>
            <person name="Guiguen Y."/>
        </authorList>
    </citation>
    <scope>NUCLEOTIDE SEQUENCE [LARGE SCALE GENOMIC DNA]</scope>
    <source>
        <strain evidence="3">M_S1</strain>
        <tissue evidence="3">Blood</tissue>
    </source>
</reference>
<feature type="region of interest" description="Disordered" evidence="1">
    <location>
        <begin position="363"/>
        <end position="394"/>
    </location>
</feature>
<dbReference type="GO" id="GO:0016281">
    <property type="term" value="C:eukaryotic translation initiation factor 4F complex"/>
    <property type="evidence" value="ECO:0007669"/>
    <property type="project" value="TreeGrafter"/>
</dbReference>
<evidence type="ECO:0000313" key="4">
    <source>
        <dbReference type="Proteomes" id="UP000593565"/>
    </source>
</evidence>
<dbReference type="PROSITE" id="PS51366">
    <property type="entry name" value="MI"/>
    <property type="match status" value="1"/>
</dbReference>
<dbReference type="SUPFAM" id="SSF48371">
    <property type="entry name" value="ARM repeat"/>
    <property type="match status" value="2"/>
</dbReference>
<dbReference type="AlphaFoldDB" id="A0A7J6BK92"/>
<proteinExistence type="predicted"/>
<dbReference type="PANTHER" id="PTHR23253">
    <property type="entry name" value="EUKARYOTIC TRANSLATION INITIATION FACTOR 4 GAMMA"/>
    <property type="match status" value="1"/>
</dbReference>
<feature type="domain" description="MI" evidence="2">
    <location>
        <begin position="559"/>
        <end position="636"/>
    </location>
</feature>
<dbReference type="Gene3D" id="1.25.40.180">
    <property type="match status" value="2"/>
</dbReference>
<sequence length="636" mass="72304">MQAVLSMPKKKKMKKSDLNNKVVGDVLDAYKEPEEKVLVPVEVLPSEHRSAASPSPEEMDETWEEKEDKLDTENIGPETEKPVELKYQYKEEQWKPINPQEKKRYNREFLLRFQFISASLHKPEGLPYITDVVLDKANKTPLQPLDPGRLMNCGLDFTPSFANLVRAPPGGGRGPQSQRKEPRKIITSMSLNDHVQLNKAEKAWKPWVKKSRGDEDDPETIKTQELFRSVRSVLNKLTPEKFQELVKQVTDLNIDTEERFKGVIDLIFGKSHFRTQLLRRLPQHVPLPYWAPNGPVLRPNGENNKGEENIIEDPFHAARRSGPEKSKRGCWVLRRGELCPKTIDQIHKEAELEEHREQIKVQERLLSKKEPSRGKGGRMNLPQDKGWNTVPISTKNRPVDMSCLSKITKSGTLDFNNQLLAPGGKGLWGCWGQGSSGGSGAKTSTESDAGRPATSTLNRFSALQQSGPSSTSSSSSLDTGRRAPQRSSLSRDCSERDRDRFNRLDRQDSREDRDRGLYRTHVPVTKRSFNRESEDRSRAGDVRHVSSMTDDKPTLSEEELEKKSTAIIEEYLHINDLKAAVECVQELNSASVLFVFVRKTVGLMLERRNIDREHLGLLLHKLISTAILPPEQYYRG</sequence>
<feature type="compositionally biased region" description="Polar residues" evidence="1">
    <location>
        <begin position="441"/>
        <end position="453"/>
    </location>
</feature>
<accession>A0A7J6BK92</accession>
<organism evidence="3 4">
    <name type="scientific">Ameiurus melas</name>
    <name type="common">Black bullhead</name>
    <name type="synonym">Silurus melas</name>
    <dbReference type="NCBI Taxonomy" id="219545"/>
    <lineage>
        <taxon>Eukaryota</taxon>
        <taxon>Metazoa</taxon>
        <taxon>Chordata</taxon>
        <taxon>Craniata</taxon>
        <taxon>Vertebrata</taxon>
        <taxon>Euteleostomi</taxon>
        <taxon>Actinopterygii</taxon>
        <taxon>Neopterygii</taxon>
        <taxon>Teleostei</taxon>
        <taxon>Ostariophysi</taxon>
        <taxon>Siluriformes</taxon>
        <taxon>Ictaluridae</taxon>
        <taxon>Ameiurus</taxon>
    </lineage>
</organism>
<evidence type="ECO:0000259" key="2">
    <source>
        <dbReference type="PROSITE" id="PS51366"/>
    </source>
</evidence>
<dbReference type="Proteomes" id="UP000593565">
    <property type="component" value="Unassembled WGS sequence"/>
</dbReference>
<feature type="region of interest" description="Disordered" evidence="1">
    <location>
        <begin position="434"/>
        <end position="453"/>
    </location>
</feature>
<dbReference type="GO" id="GO:0003743">
    <property type="term" value="F:translation initiation factor activity"/>
    <property type="evidence" value="ECO:0007669"/>
    <property type="project" value="TreeGrafter"/>
</dbReference>
<feature type="compositionally biased region" description="Basic and acidic residues" evidence="1">
    <location>
        <begin position="66"/>
        <end position="76"/>
    </location>
</feature>